<protein>
    <submittedName>
        <fullName evidence="3">Ca2+ regulator and membrane fusion protein Fig1-domain-containing protein</fullName>
    </submittedName>
</protein>
<keyword evidence="2" id="KW-0812">Transmembrane</keyword>
<evidence type="ECO:0000313" key="3">
    <source>
        <dbReference type="EMBL" id="KAH6889256.1"/>
    </source>
</evidence>
<dbReference type="PANTHER" id="PTHR28092:SF1">
    <property type="entry name" value="FACTOR-INDUCED GENE 1 PROTEIN"/>
    <property type="match status" value="1"/>
</dbReference>
<feature type="transmembrane region" description="Helical" evidence="2">
    <location>
        <begin position="67"/>
        <end position="90"/>
    </location>
</feature>
<proteinExistence type="predicted"/>
<accession>A0A9P9APR2</accession>
<feature type="transmembrane region" description="Helical" evidence="2">
    <location>
        <begin position="193"/>
        <end position="214"/>
    </location>
</feature>
<keyword evidence="2" id="KW-0472">Membrane</keyword>
<keyword evidence="2" id="KW-1133">Transmembrane helix</keyword>
<dbReference type="InterPro" id="IPR033481">
    <property type="entry name" value="Dni1/Fig1"/>
</dbReference>
<reference evidence="3 4" key="1">
    <citation type="journal article" date="2021" name="Nat. Commun.">
        <title>Genetic determinants of endophytism in the Arabidopsis root mycobiome.</title>
        <authorList>
            <person name="Mesny F."/>
            <person name="Miyauchi S."/>
            <person name="Thiergart T."/>
            <person name="Pickel B."/>
            <person name="Atanasova L."/>
            <person name="Karlsson M."/>
            <person name="Huettel B."/>
            <person name="Barry K.W."/>
            <person name="Haridas S."/>
            <person name="Chen C."/>
            <person name="Bauer D."/>
            <person name="Andreopoulos W."/>
            <person name="Pangilinan J."/>
            <person name="LaButti K."/>
            <person name="Riley R."/>
            <person name="Lipzen A."/>
            <person name="Clum A."/>
            <person name="Drula E."/>
            <person name="Henrissat B."/>
            <person name="Kohler A."/>
            <person name="Grigoriev I.V."/>
            <person name="Martin F.M."/>
            <person name="Hacquard S."/>
        </authorList>
    </citation>
    <scope>NUCLEOTIDE SEQUENCE [LARGE SCALE GENOMIC DNA]</scope>
    <source>
        <strain evidence="3 4">MPI-CAGE-CH-0241</strain>
    </source>
</reference>
<keyword evidence="4" id="KW-1185">Reference proteome</keyword>
<evidence type="ECO:0000256" key="1">
    <source>
        <dbReference type="SAM" id="MobiDB-lite"/>
    </source>
</evidence>
<dbReference type="GO" id="GO:0016020">
    <property type="term" value="C:membrane"/>
    <property type="evidence" value="ECO:0007669"/>
    <property type="project" value="InterPro"/>
</dbReference>
<dbReference type="EMBL" id="JAGPYM010000011">
    <property type="protein sequence ID" value="KAH6889256.1"/>
    <property type="molecule type" value="Genomic_DNA"/>
</dbReference>
<dbReference type="PANTHER" id="PTHR28092">
    <property type="entry name" value="FACTOR-INDUCED GENE 1 PROTEIN"/>
    <property type="match status" value="1"/>
</dbReference>
<evidence type="ECO:0000313" key="4">
    <source>
        <dbReference type="Proteomes" id="UP000777438"/>
    </source>
</evidence>
<dbReference type="Proteomes" id="UP000777438">
    <property type="component" value="Unassembled WGS sequence"/>
</dbReference>
<feature type="transmembrane region" description="Helical" evidence="2">
    <location>
        <begin position="290"/>
        <end position="320"/>
    </location>
</feature>
<dbReference type="GO" id="GO:0043332">
    <property type="term" value="C:mating projection tip"/>
    <property type="evidence" value="ECO:0007669"/>
    <property type="project" value="TreeGrafter"/>
</dbReference>
<feature type="compositionally biased region" description="Polar residues" evidence="1">
    <location>
        <begin position="1"/>
        <end position="12"/>
    </location>
</feature>
<name>A0A9P9APR2_9HYPO</name>
<dbReference type="Pfam" id="PF12351">
    <property type="entry name" value="Fig1"/>
    <property type="match status" value="1"/>
</dbReference>
<dbReference type="GO" id="GO:0000747">
    <property type="term" value="P:conjugation with cellular fusion"/>
    <property type="evidence" value="ECO:0007669"/>
    <property type="project" value="TreeGrafter"/>
</dbReference>
<feature type="transmembrane region" description="Helical" evidence="2">
    <location>
        <begin position="234"/>
        <end position="258"/>
    </location>
</feature>
<dbReference type="AlphaFoldDB" id="A0A9P9APR2"/>
<organism evidence="3 4">
    <name type="scientific">Thelonectria olida</name>
    <dbReference type="NCBI Taxonomy" id="1576542"/>
    <lineage>
        <taxon>Eukaryota</taxon>
        <taxon>Fungi</taxon>
        <taxon>Dikarya</taxon>
        <taxon>Ascomycota</taxon>
        <taxon>Pezizomycotina</taxon>
        <taxon>Sordariomycetes</taxon>
        <taxon>Hypocreomycetidae</taxon>
        <taxon>Hypocreales</taxon>
        <taxon>Nectriaceae</taxon>
        <taxon>Thelonectria</taxon>
    </lineage>
</organism>
<evidence type="ECO:0000256" key="2">
    <source>
        <dbReference type="SAM" id="Phobius"/>
    </source>
</evidence>
<feature type="compositionally biased region" description="Low complexity" evidence="1">
    <location>
        <begin position="13"/>
        <end position="30"/>
    </location>
</feature>
<dbReference type="OrthoDB" id="3550957at2759"/>
<sequence length="322" mass="34708">MARPQTATVRTNSGSSSHAPASSLSSPPASEAQRSTTSGTTTSYFPWDGSAEFSQPWYWRFVLSWLGYHHVLMMFESICILLLALVVAACTTTGTMQNLHLASFAYRQKTLPEESGSLMMNNTLQRVIFNLTLSATNNPARVREVQVGYLSNCVKLDPGAWQCGIKAPNISSIEAFDPLRIVEIAHEFRTKTVSCGLIIFCLILALLSTILIHSTPKWWVIFEPDSALSLEKPFPGRAVATLTLVCTSCASLGLLIAITWQHVAVASSGVLIEALRYESIEVRTGSSAAVLGWLSVFLSALVAIGLGILVSVASTLLGALEA</sequence>
<gene>
    <name evidence="3" type="ORF">B0T10DRAFT_487617</name>
</gene>
<comment type="caution">
    <text evidence="3">The sequence shown here is derived from an EMBL/GenBank/DDBJ whole genome shotgun (WGS) entry which is preliminary data.</text>
</comment>
<feature type="region of interest" description="Disordered" evidence="1">
    <location>
        <begin position="1"/>
        <end position="37"/>
    </location>
</feature>